<dbReference type="InterPro" id="IPR001030">
    <property type="entry name" value="Acoase/IPM_deHydtase_lsu_aba"/>
</dbReference>
<dbReference type="InterPro" id="IPR015931">
    <property type="entry name" value="Acnase/IPM_dHydase_lsu_aba_1/3"/>
</dbReference>
<evidence type="ECO:0000256" key="5">
    <source>
        <dbReference type="ARBA" id="ARBA00022430"/>
    </source>
</evidence>
<keyword evidence="5 13" id="KW-0432">Leucine biosynthesis</keyword>
<dbReference type="RefSeq" id="WP_343893529.1">
    <property type="nucleotide sequence ID" value="NZ_BAAAFZ010000007.1"/>
</dbReference>
<accession>A0ABN1ELY7</accession>
<dbReference type="PANTHER" id="PTHR43822">
    <property type="entry name" value="HOMOACONITASE, MITOCHONDRIAL-RELATED"/>
    <property type="match status" value="1"/>
</dbReference>
<dbReference type="InterPro" id="IPR004430">
    <property type="entry name" value="3-IsopropMal_deHydase_lsu"/>
</dbReference>
<dbReference type="Gene3D" id="3.30.499.10">
    <property type="entry name" value="Aconitase, domain 3"/>
    <property type="match status" value="2"/>
</dbReference>
<dbReference type="NCBIfam" id="NF004016">
    <property type="entry name" value="PRK05478.1"/>
    <property type="match status" value="1"/>
</dbReference>
<evidence type="ECO:0000256" key="3">
    <source>
        <dbReference type="ARBA" id="ARBA00004729"/>
    </source>
</evidence>
<evidence type="ECO:0000256" key="1">
    <source>
        <dbReference type="ARBA" id="ARBA00000491"/>
    </source>
</evidence>
<keyword evidence="17" id="KW-1185">Reference proteome</keyword>
<keyword evidence="7 13" id="KW-0028">Amino-acid biosynthesis</keyword>
<proteinExistence type="inferred from homology"/>
<evidence type="ECO:0000256" key="8">
    <source>
        <dbReference type="ARBA" id="ARBA00022723"/>
    </source>
</evidence>
<dbReference type="CDD" id="cd01583">
    <property type="entry name" value="IPMI"/>
    <property type="match status" value="1"/>
</dbReference>
<dbReference type="InterPro" id="IPR036008">
    <property type="entry name" value="Aconitase_4Fe-4S_dom"/>
</dbReference>
<feature type="binding site" evidence="13">
    <location>
        <position position="415"/>
    </location>
    <ligand>
        <name>[4Fe-4S] cluster</name>
        <dbReference type="ChEBI" id="CHEBI:49883"/>
    </ligand>
</feature>
<dbReference type="InterPro" id="IPR050067">
    <property type="entry name" value="IPM_dehydratase_rel_enz"/>
</dbReference>
<keyword evidence="6 13" id="KW-0004">4Fe-4S</keyword>
<evidence type="ECO:0000256" key="6">
    <source>
        <dbReference type="ARBA" id="ARBA00022485"/>
    </source>
</evidence>
<dbReference type="PANTHER" id="PTHR43822:SF9">
    <property type="entry name" value="3-ISOPROPYLMALATE DEHYDRATASE"/>
    <property type="match status" value="1"/>
</dbReference>
<evidence type="ECO:0000256" key="11">
    <source>
        <dbReference type="ARBA" id="ARBA00023239"/>
    </source>
</evidence>
<dbReference type="SUPFAM" id="SSF53732">
    <property type="entry name" value="Aconitase iron-sulfur domain"/>
    <property type="match status" value="1"/>
</dbReference>
<comment type="function">
    <text evidence="2 13">Catalyzes the isomerization between 2-isopropylmalate and 3-isopropylmalate, via the formation of 2-isopropylmaleate.</text>
</comment>
<keyword evidence="11 13" id="KW-0456">Lyase</keyword>
<dbReference type="InterPro" id="IPR033941">
    <property type="entry name" value="IPMI_cat"/>
</dbReference>
<evidence type="ECO:0000313" key="16">
    <source>
        <dbReference type="EMBL" id="GAA0569349.1"/>
    </source>
</evidence>
<sequence length="477" mass="51147">MPAQAPRTLFDKIWAAHVVDTLPDGTALLYIDLHLTHEVTTPQAFEGLRAAGRKVRRPEATLAVVDHNIATDSTRRTGIDDAESRLQVETLERNVSEFGVPYIPLLSDRQGIVHIIGPELGRSLPGMTIVCGDSHTSTHGAMGALAFGIGTSEVEHVLATQTLLQKPAKNMRVNVDGNLAFGCSAKDIVLAIIGKIGTAGGTGHVVEYAGDAIRALDMAGRMTVCNMSIEGGARAGMIAPDQTTFDYIARTPHGPKGEAFEQALRWWRTLPTDEGARFDREVQLDAHAIAPQVTWGTSPEDVLPITGAVPDPQEATDEARRAQLRRMLEYMGLQPGQRLQDLPVDVVFIGSCTNSRIEDIRAAAAVARGRKVADGVRAMVVPGSGLVKKQAEQEGLDRVLREAGFEWREAGCSMCLGMNPDKLKPGQRCASTSNRNFEGRQGPGGRTHLLSPAMAAAAALAGKLADVRDWQPKGEAA</sequence>
<organism evidence="16 17">
    <name type="scientific">Craurococcus roseus</name>
    <dbReference type="NCBI Taxonomy" id="77585"/>
    <lineage>
        <taxon>Bacteria</taxon>
        <taxon>Pseudomonadati</taxon>
        <taxon>Pseudomonadota</taxon>
        <taxon>Alphaproteobacteria</taxon>
        <taxon>Acetobacterales</taxon>
        <taxon>Acetobacteraceae</taxon>
        <taxon>Craurococcus</taxon>
    </lineage>
</organism>
<dbReference type="InterPro" id="IPR018136">
    <property type="entry name" value="Aconitase_4Fe-4S_BS"/>
</dbReference>
<dbReference type="Proteomes" id="UP001501588">
    <property type="component" value="Unassembled WGS sequence"/>
</dbReference>
<comment type="similarity">
    <text evidence="13">Belongs to the aconitase/IPM isomerase family. LeuC type 1 subfamily.</text>
</comment>
<protein>
    <recommendedName>
        <fullName evidence="13">3-isopropylmalate dehydratase large subunit</fullName>
        <ecNumber evidence="13">4.2.1.33</ecNumber>
    </recommendedName>
    <alternativeName>
        <fullName evidence="13">Alpha-IPM isomerase</fullName>
        <shortName evidence="13">IPMI</shortName>
    </alternativeName>
    <alternativeName>
        <fullName evidence="13">Isopropylmalate isomerase</fullName>
    </alternativeName>
</protein>
<reference evidence="16 17" key="1">
    <citation type="journal article" date="2019" name="Int. J. Syst. Evol. Microbiol.">
        <title>The Global Catalogue of Microorganisms (GCM) 10K type strain sequencing project: providing services to taxonomists for standard genome sequencing and annotation.</title>
        <authorList>
            <consortium name="The Broad Institute Genomics Platform"/>
            <consortium name="The Broad Institute Genome Sequencing Center for Infectious Disease"/>
            <person name="Wu L."/>
            <person name="Ma J."/>
        </authorList>
    </citation>
    <scope>NUCLEOTIDE SEQUENCE [LARGE SCALE GENOMIC DNA]</scope>
    <source>
        <strain evidence="16 17">JCM 9933</strain>
    </source>
</reference>
<evidence type="ECO:0000256" key="9">
    <source>
        <dbReference type="ARBA" id="ARBA00023004"/>
    </source>
</evidence>
<evidence type="ECO:0000256" key="7">
    <source>
        <dbReference type="ARBA" id="ARBA00022605"/>
    </source>
</evidence>
<keyword evidence="12 13" id="KW-0100">Branched-chain amino acid biosynthesis</keyword>
<comment type="subunit">
    <text evidence="4 13">Heterodimer of LeuC and LeuD.</text>
</comment>
<feature type="domain" description="Aconitase/3-isopropylmalate dehydratase large subunit alpha/beta/alpha" evidence="15">
    <location>
        <begin position="11"/>
        <end position="462"/>
    </location>
</feature>
<gene>
    <name evidence="13 16" type="primary">leuC</name>
    <name evidence="16" type="ORF">GCM10009416_04670</name>
</gene>
<evidence type="ECO:0000256" key="2">
    <source>
        <dbReference type="ARBA" id="ARBA00002695"/>
    </source>
</evidence>
<comment type="caution">
    <text evidence="16">The sequence shown here is derived from an EMBL/GenBank/DDBJ whole genome shotgun (WGS) entry which is preliminary data.</text>
</comment>
<name>A0ABN1ELY7_9PROT</name>
<comment type="pathway">
    <text evidence="3 13">Amino-acid biosynthesis; L-leucine biosynthesis; L-leucine from 3-methyl-2-oxobutanoate: step 2/4.</text>
</comment>
<evidence type="ECO:0000256" key="14">
    <source>
        <dbReference type="SAM" id="MobiDB-lite"/>
    </source>
</evidence>
<dbReference type="HAMAP" id="MF_01026">
    <property type="entry name" value="LeuC_type1"/>
    <property type="match status" value="1"/>
</dbReference>
<dbReference type="PRINTS" id="PR00415">
    <property type="entry name" value="ACONITASE"/>
</dbReference>
<evidence type="ECO:0000256" key="4">
    <source>
        <dbReference type="ARBA" id="ARBA00011271"/>
    </source>
</evidence>
<feature type="binding site" evidence="13">
    <location>
        <position position="412"/>
    </location>
    <ligand>
        <name>[4Fe-4S] cluster</name>
        <dbReference type="ChEBI" id="CHEBI:49883"/>
    </ligand>
</feature>
<dbReference type="NCBIfam" id="NF009116">
    <property type="entry name" value="PRK12466.1"/>
    <property type="match status" value="1"/>
</dbReference>
<dbReference type="PROSITE" id="PS01244">
    <property type="entry name" value="ACONITASE_2"/>
    <property type="match status" value="1"/>
</dbReference>
<dbReference type="EMBL" id="BAAAFZ010000007">
    <property type="protein sequence ID" value="GAA0569349.1"/>
    <property type="molecule type" value="Genomic_DNA"/>
</dbReference>
<evidence type="ECO:0000256" key="13">
    <source>
        <dbReference type="HAMAP-Rule" id="MF_01026"/>
    </source>
</evidence>
<feature type="binding site" evidence="13">
    <location>
        <position position="352"/>
    </location>
    <ligand>
        <name>[4Fe-4S] cluster</name>
        <dbReference type="ChEBI" id="CHEBI:49883"/>
    </ligand>
</feature>
<dbReference type="PROSITE" id="PS00450">
    <property type="entry name" value="ACONITASE_1"/>
    <property type="match status" value="1"/>
</dbReference>
<comment type="cofactor">
    <cofactor evidence="13">
        <name>[4Fe-4S] cluster</name>
        <dbReference type="ChEBI" id="CHEBI:49883"/>
    </cofactor>
    <text evidence="13">Binds 1 [4Fe-4S] cluster per subunit.</text>
</comment>
<keyword evidence="10 13" id="KW-0411">Iron-sulfur</keyword>
<evidence type="ECO:0000256" key="10">
    <source>
        <dbReference type="ARBA" id="ARBA00023014"/>
    </source>
</evidence>
<keyword evidence="8 13" id="KW-0479">Metal-binding</keyword>
<dbReference type="EC" id="4.2.1.33" evidence="13"/>
<feature type="region of interest" description="Disordered" evidence="14">
    <location>
        <begin position="426"/>
        <end position="445"/>
    </location>
</feature>
<keyword evidence="9 13" id="KW-0408">Iron</keyword>
<evidence type="ECO:0000313" key="17">
    <source>
        <dbReference type="Proteomes" id="UP001501588"/>
    </source>
</evidence>
<evidence type="ECO:0000256" key="12">
    <source>
        <dbReference type="ARBA" id="ARBA00023304"/>
    </source>
</evidence>
<evidence type="ECO:0000259" key="15">
    <source>
        <dbReference type="Pfam" id="PF00330"/>
    </source>
</evidence>
<comment type="catalytic activity">
    <reaction evidence="1 13">
        <text>(2R,3S)-3-isopropylmalate = (2S)-2-isopropylmalate</text>
        <dbReference type="Rhea" id="RHEA:32287"/>
        <dbReference type="ChEBI" id="CHEBI:1178"/>
        <dbReference type="ChEBI" id="CHEBI:35121"/>
        <dbReference type="EC" id="4.2.1.33"/>
    </reaction>
</comment>
<dbReference type="NCBIfam" id="TIGR00170">
    <property type="entry name" value="leuC"/>
    <property type="match status" value="1"/>
</dbReference>
<dbReference type="Pfam" id="PF00330">
    <property type="entry name" value="Aconitase"/>
    <property type="match status" value="1"/>
</dbReference>